<sequence>MNEEAIQEELEDYCRLWGINIDTTADNPAAALRILQAMYGVPLIERQAERRQALLKIGEAAKAAFPEENHPFHFAIGFKFGNLQENPNLFHFIANAKGMSPSELIDLYEGVQKGITRLKYAAGITGGAAAAGVLDVQGGLKKTARAGAAEMIRSGSVRKSIAEAVSTSRKPDALTEAVRGRIGGKIPVNVYTGLLTGALLLAIAEGEERLTDLRIVAEIKLQNGEMTEVEYRYMLELKPNEGVPPRYWE</sequence>
<evidence type="ECO:0000313" key="2">
    <source>
        <dbReference type="Proteomes" id="UP000233742"/>
    </source>
</evidence>
<protein>
    <submittedName>
        <fullName evidence="1">Uncharacterized protein</fullName>
    </submittedName>
</protein>
<gene>
    <name evidence="1" type="ORF">CUV01_15855</name>
</gene>
<dbReference type="EMBL" id="CP025408">
    <property type="protein sequence ID" value="AUH34658.1"/>
    <property type="molecule type" value="Genomic_DNA"/>
</dbReference>
<reference evidence="1 2" key="1">
    <citation type="submission" date="2017-12" db="EMBL/GenBank/DDBJ databases">
        <authorList>
            <person name="Hurst M.R.H."/>
        </authorList>
    </citation>
    <scope>NUCLEOTIDE SEQUENCE [LARGE SCALE GENOMIC DNA]</scope>
    <source>
        <strain evidence="1 2">BM15</strain>
    </source>
</reference>
<accession>A0A2K9EI42</accession>
<dbReference type="RefSeq" id="WP_101461318.1">
    <property type="nucleotide sequence ID" value="NZ_CP025408.1"/>
</dbReference>
<dbReference type="KEGG" id="paro:CUV01_15855"/>
<dbReference type="AlphaFoldDB" id="A0A2K9EI42"/>
<dbReference type="Proteomes" id="UP000233742">
    <property type="component" value="Chromosome"/>
</dbReference>
<name>A0A2K9EI42_9RHOB</name>
<evidence type="ECO:0000313" key="1">
    <source>
        <dbReference type="EMBL" id="AUH34658.1"/>
    </source>
</evidence>
<keyword evidence="2" id="KW-1185">Reference proteome</keyword>
<proteinExistence type="predicted"/>
<organism evidence="1 2">
    <name type="scientific">Paracoccus tegillarcae</name>
    <dbReference type="NCBI Taxonomy" id="1529068"/>
    <lineage>
        <taxon>Bacteria</taxon>
        <taxon>Pseudomonadati</taxon>
        <taxon>Pseudomonadota</taxon>
        <taxon>Alphaproteobacteria</taxon>
        <taxon>Rhodobacterales</taxon>
        <taxon>Paracoccaceae</taxon>
        <taxon>Paracoccus</taxon>
    </lineage>
</organism>